<proteinExistence type="predicted"/>
<feature type="domain" description="Myb-like" evidence="8">
    <location>
        <begin position="62"/>
        <end position="112"/>
    </location>
</feature>
<gene>
    <name evidence="10" type="ORF">DVH24_018179</name>
</gene>
<evidence type="ECO:0000256" key="1">
    <source>
        <dbReference type="ARBA" id="ARBA00004123"/>
    </source>
</evidence>
<keyword evidence="6" id="KW-0539">Nucleus</keyword>
<dbReference type="FunFam" id="1.10.10.60:FF:000011">
    <property type="entry name" value="Myb transcription factor"/>
    <property type="match status" value="1"/>
</dbReference>
<evidence type="ECO:0000259" key="9">
    <source>
        <dbReference type="PROSITE" id="PS51294"/>
    </source>
</evidence>
<evidence type="ECO:0000256" key="4">
    <source>
        <dbReference type="ARBA" id="ARBA00023125"/>
    </source>
</evidence>
<dbReference type="InterPro" id="IPR017930">
    <property type="entry name" value="Myb_dom"/>
</dbReference>
<dbReference type="SUPFAM" id="SSF46689">
    <property type="entry name" value="Homeodomain-like"/>
    <property type="match status" value="1"/>
</dbReference>
<keyword evidence="2" id="KW-0677">Repeat</keyword>
<keyword evidence="3" id="KW-0805">Transcription regulation</keyword>
<organism evidence="10 11">
    <name type="scientific">Malus domestica</name>
    <name type="common">Apple</name>
    <name type="synonym">Pyrus malus</name>
    <dbReference type="NCBI Taxonomy" id="3750"/>
    <lineage>
        <taxon>Eukaryota</taxon>
        <taxon>Viridiplantae</taxon>
        <taxon>Streptophyta</taxon>
        <taxon>Embryophyta</taxon>
        <taxon>Tracheophyta</taxon>
        <taxon>Spermatophyta</taxon>
        <taxon>Magnoliopsida</taxon>
        <taxon>eudicotyledons</taxon>
        <taxon>Gunneridae</taxon>
        <taxon>Pentapetalae</taxon>
        <taxon>rosids</taxon>
        <taxon>fabids</taxon>
        <taxon>Rosales</taxon>
        <taxon>Rosaceae</taxon>
        <taxon>Amygdaloideae</taxon>
        <taxon>Maleae</taxon>
        <taxon>Malus</taxon>
    </lineage>
</organism>
<dbReference type="Proteomes" id="UP000290289">
    <property type="component" value="Chromosome 2"/>
</dbReference>
<dbReference type="Pfam" id="PF00249">
    <property type="entry name" value="Myb_DNA-binding"/>
    <property type="match status" value="2"/>
</dbReference>
<dbReference type="InterPro" id="IPR015495">
    <property type="entry name" value="Myb_TF_plants"/>
</dbReference>
<evidence type="ECO:0000313" key="11">
    <source>
        <dbReference type="Proteomes" id="UP000290289"/>
    </source>
</evidence>
<reference evidence="10 11" key="1">
    <citation type="submission" date="2018-10" db="EMBL/GenBank/DDBJ databases">
        <title>A high-quality apple genome assembly.</title>
        <authorList>
            <person name="Hu J."/>
        </authorList>
    </citation>
    <scope>NUCLEOTIDE SEQUENCE [LARGE SCALE GENOMIC DNA]</scope>
    <source>
        <strain evidence="11">cv. HFTH1</strain>
        <tissue evidence="10">Young leaf</tissue>
    </source>
</reference>
<dbReference type="PROSITE" id="PS50090">
    <property type="entry name" value="MYB_LIKE"/>
    <property type="match status" value="2"/>
</dbReference>
<feature type="domain" description="HTH myb-type" evidence="9">
    <location>
        <begin position="12"/>
        <end position="61"/>
    </location>
</feature>
<evidence type="ECO:0000256" key="7">
    <source>
        <dbReference type="SAM" id="MobiDB-lite"/>
    </source>
</evidence>
<feature type="domain" description="Myb-like" evidence="8">
    <location>
        <begin position="9"/>
        <end position="61"/>
    </location>
</feature>
<evidence type="ECO:0000313" key="10">
    <source>
        <dbReference type="EMBL" id="RXI06137.1"/>
    </source>
</evidence>
<dbReference type="CDD" id="cd00167">
    <property type="entry name" value="SANT"/>
    <property type="match status" value="2"/>
</dbReference>
<dbReference type="PANTHER" id="PTHR47999">
    <property type="entry name" value="TRANSCRIPTION FACTOR MYB8-RELATED-RELATED"/>
    <property type="match status" value="1"/>
</dbReference>
<feature type="region of interest" description="Disordered" evidence="7">
    <location>
        <begin position="128"/>
        <end position="172"/>
    </location>
</feature>
<dbReference type="EMBL" id="RDQH01000328">
    <property type="protein sequence ID" value="RXI06137.1"/>
    <property type="molecule type" value="Genomic_DNA"/>
</dbReference>
<protein>
    <recommendedName>
        <fullName evidence="12">MYB domain class transcription factor</fullName>
    </recommendedName>
</protein>
<dbReference type="Gene3D" id="1.10.10.60">
    <property type="entry name" value="Homeodomain-like"/>
    <property type="match status" value="2"/>
</dbReference>
<evidence type="ECO:0000256" key="6">
    <source>
        <dbReference type="ARBA" id="ARBA00023242"/>
    </source>
</evidence>
<dbReference type="InterPro" id="IPR001005">
    <property type="entry name" value="SANT/Myb"/>
</dbReference>
<evidence type="ECO:0000256" key="5">
    <source>
        <dbReference type="ARBA" id="ARBA00023163"/>
    </source>
</evidence>
<dbReference type="InterPro" id="IPR009057">
    <property type="entry name" value="Homeodomain-like_sf"/>
</dbReference>
<sequence>MGRKPSGDTDWLKRGAWCAEEDEVLTYYVKTHGEGQWRHVAKKAGLNRSGKSCRLRWLNYLKPGVKRGNISPEEEDLIIRLHKLLGNRWSLIAGRLPGRTDNEIKNFWNISLSKRIQEERPQRIINNKQAPNAGDNHHQGGNYCSNPSKDEDDQSNPVKSNPVPLSDISDDRDQNSSLSFLRDFDSYIHGLSHEAEINGFENYVVDDSNFVGHGNGTKCEDLVLREDAEAAKWKILGATSDHLIFQPNHEDVDLHAISAFLNSQDGYHQWVN</sequence>
<evidence type="ECO:0000256" key="3">
    <source>
        <dbReference type="ARBA" id="ARBA00023015"/>
    </source>
</evidence>
<dbReference type="SMART" id="SM00717">
    <property type="entry name" value="SANT"/>
    <property type="match status" value="2"/>
</dbReference>
<comment type="caution">
    <text evidence="10">The sequence shown here is derived from an EMBL/GenBank/DDBJ whole genome shotgun (WGS) entry which is preliminary data.</text>
</comment>
<dbReference type="GO" id="GO:0003677">
    <property type="term" value="F:DNA binding"/>
    <property type="evidence" value="ECO:0007669"/>
    <property type="project" value="UniProtKB-KW"/>
</dbReference>
<keyword evidence="5" id="KW-0804">Transcription</keyword>
<keyword evidence="11" id="KW-1185">Reference proteome</keyword>
<dbReference type="PANTHER" id="PTHR47999:SF96">
    <property type="entry name" value="TRANSCRIPTION REPRESSOR MYB6-LIKE"/>
    <property type="match status" value="1"/>
</dbReference>
<dbReference type="AlphaFoldDB" id="A0A498KFH0"/>
<accession>A0A498KFH0</accession>
<feature type="domain" description="HTH myb-type" evidence="9">
    <location>
        <begin position="62"/>
        <end position="116"/>
    </location>
</feature>
<evidence type="ECO:0008006" key="12">
    <source>
        <dbReference type="Google" id="ProtNLM"/>
    </source>
</evidence>
<keyword evidence="4" id="KW-0238">DNA-binding</keyword>
<evidence type="ECO:0000259" key="8">
    <source>
        <dbReference type="PROSITE" id="PS50090"/>
    </source>
</evidence>
<name>A0A498KFH0_MALDO</name>
<dbReference type="GO" id="GO:0005634">
    <property type="term" value="C:nucleus"/>
    <property type="evidence" value="ECO:0007669"/>
    <property type="project" value="UniProtKB-SubCell"/>
</dbReference>
<comment type="subcellular location">
    <subcellularLocation>
        <location evidence="1">Nucleus</location>
    </subcellularLocation>
</comment>
<evidence type="ECO:0000256" key="2">
    <source>
        <dbReference type="ARBA" id="ARBA00022737"/>
    </source>
</evidence>
<dbReference type="PROSITE" id="PS51294">
    <property type="entry name" value="HTH_MYB"/>
    <property type="match status" value="2"/>
</dbReference>